<dbReference type="Proteomes" id="UP000077349">
    <property type="component" value="Unassembled WGS sequence"/>
</dbReference>
<dbReference type="PATRIC" id="fig|178901.16.peg.2331"/>
<feature type="transmembrane region" description="Helical" evidence="1">
    <location>
        <begin position="140"/>
        <end position="159"/>
    </location>
</feature>
<gene>
    <name evidence="2" type="ORF">Amal_02182</name>
</gene>
<evidence type="ECO:0000313" key="2">
    <source>
        <dbReference type="EMBL" id="OAG76409.1"/>
    </source>
</evidence>
<evidence type="ECO:0000256" key="1">
    <source>
        <dbReference type="SAM" id="Phobius"/>
    </source>
</evidence>
<protein>
    <submittedName>
        <fullName evidence="2">Uncharacterized protein</fullName>
    </submittedName>
</protein>
<organism evidence="2 3">
    <name type="scientific">Acetobacter malorum</name>
    <dbReference type="NCBI Taxonomy" id="178901"/>
    <lineage>
        <taxon>Bacteria</taxon>
        <taxon>Pseudomonadati</taxon>
        <taxon>Pseudomonadota</taxon>
        <taxon>Alphaproteobacteria</taxon>
        <taxon>Acetobacterales</taxon>
        <taxon>Acetobacteraceae</taxon>
        <taxon>Acetobacter</taxon>
    </lineage>
</organism>
<keyword evidence="1" id="KW-1133">Transmembrane helix</keyword>
<comment type="caution">
    <text evidence="2">The sequence shown here is derived from an EMBL/GenBank/DDBJ whole genome shotgun (WGS) entry which is preliminary data.</text>
</comment>
<dbReference type="EMBL" id="LVHD01000018">
    <property type="protein sequence ID" value="OAG76409.1"/>
    <property type="molecule type" value="Genomic_DNA"/>
</dbReference>
<evidence type="ECO:0000313" key="3">
    <source>
        <dbReference type="Proteomes" id="UP000077349"/>
    </source>
</evidence>
<keyword evidence="1" id="KW-0812">Transmembrane</keyword>
<keyword evidence="1" id="KW-0472">Membrane</keyword>
<reference evidence="2 3" key="1">
    <citation type="submission" date="2016-03" db="EMBL/GenBank/DDBJ databases">
        <title>Draft genome sequence of Acetobacter malorum CECT 7742, a strain isolated from strawberry vinegar.</title>
        <authorList>
            <person name="Sainz F."/>
            <person name="Mas A."/>
            <person name="Torija M.J."/>
        </authorList>
    </citation>
    <scope>NUCLEOTIDE SEQUENCE [LARGE SCALE GENOMIC DNA]</scope>
    <source>
        <strain evidence="2 3">CECT 7742</strain>
    </source>
</reference>
<feature type="transmembrane region" description="Helical" evidence="1">
    <location>
        <begin position="28"/>
        <end position="49"/>
    </location>
</feature>
<dbReference type="AlphaFoldDB" id="A0A177G801"/>
<accession>A0A177G801</accession>
<name>A0A177G801_9PROT</name>
<sequence length="160" mass="16696">MDHLFAGDTPRDFAWKTLVRVQFAGSDITLTPVLSVLALTVCVVGAGLLGKAFGVFPLRPAVPGAAAWREGAPVVQQDDAVPPAPAAEVSMPVVWTAFGVLLGAVGQKPSDWPVVEKTGAGARYLQAVLFRTVAWCEAQGMVLILLFLGAGLLLGLFAAK</sequence>
<proteinExistence type="predicted"/>